<dbReference type="GO" id="GO:0016779">
    <property type="term" value="F:nucleotidyltransferase activity"/>
    <property type="evidence" value="ECO:0007669"/>
    <property type="project" value="UniProtKB-KW"/>
</dbReference>
<dbReference type="PROSITE" id="PS00141">
    <property type="entry name" value="ASP_PROTEASE"/>
    <property type="match status" value="1"/>
</dbReference>
<evidence type="ECO:0000259" key="7">
    <source>
        <dbReference type="PROSITE" id="PS50175"/>
    </source>
</evidence>
<keyword evidence="4" id="KW-0255">Endonuclease</keyword>
<evidence type="ECO:0000256" key="4">
    <source>
        <dbReference type="ARBA" id="ARBA00022759"/>
    </source>
</evidence>
<feature type="domain" description="Peptidase A2" evidence="7">
    <location>
        <begin position="499"/>
        <end position="514"/>
    </location>
</feature>
<accession>A0A6J8C853</accession>
<keyword evidence="3" id="KW-0540">Nuclease</keyword>
<proteinExistence type="predicted"/>
<evidence type="ECO:0000256" key="5">
    <source>
        <dbReference type="ARBA" id="ARBA00022801"/>
    </source>
</evidence>
<dbReference type="PROSITE" id="PS50175">
    <property type="entry name" value="ASP_PROT_RETROV"/>
    <property type="match status" value="1"/>
</dbReference>
<keyword evidence="9" id="KW-1185">Reference proteome</keyword>
<feature type="coiled-coil region" evidence="6">
    <location>
        <begin position="124"/>
        <end position="165"/>
    </location>
</feature>
<name>A0A6J8C853_MYTCO</name>
<dbReference type="Proteomes" id="UP000507470">
    <property type="component" value="Unassembled WGS sequence"/>
</dbReference>
<dbReference type="PANTHER" id="PTHR37984">
    <property type="entry name" value="PROTEIN CBG26694"/>
    <property type="match status" value="1"/>
</dbReference>
<keyword evidence="1" id="KW-0808">Transferase</keyword>
<dbReference type="GO" id="GO:0006508">
    <property type="term" value="P:proteolysis"/>
    <property type="evidence" value="ECO:0007669"/>
    <property type="project" value="InterPro"/>
</dbReference>
<evidence type="ECO:0000256" key="3">
    <source>
        <dbReference type="ARBA" id="ARBA00022722"/>
    </source>
</evidence>
<keyword evidence="2" id="KW-0548">Nucleotidyltransferase</keyword>
<dbReference type="GO" id="GO:0004190">
    <property type="term" value="F:aspartic-type endopeptidase activity"/>
    <property type="evidence" value="ECO:0007669"/>
    <property type="project" value="InterPro"/>
</dbReference>
<evidence type="ECO:0000256" key="1">
    <source>
        <dbReference type="ARBA" id="ARBA00022679"/>
    </source>
</evidence>
<gene>
    <name evidence="8" type="ORF">MCOR_26624</name>
</gene>
<dbReference type="Gene3D" id="2.40.70.10">
    <property type="entry name" value="Acid Proteases"/>
    <property type="match status" value="1"/>
</dbReference>
<protein>
    <recommendedName>
        <fullName evidence="7">Peptidase A2 domain-containing protein</fullName>
    </recommendedName>
</protein>
<dbReference type="SUPFAM" id="SSF50630">
    <property type="entry name" value="Acid proteases"/>
    <property type="match status" value="1"/>
</dbReference>
<keyword evidence="6" id="KW-0175">Coiled coil</keyword>
<dbReference type="OrthoDB" id="6435686at2759"/>
<dbReference type="EMBL" id="CACVKT020004797">
    <property type="protein sequence ID" value="CAC5391626.1"/>
    <property type="molecule type" value="Genomic_DNA"/>
</dbReference>
<evidence type="ECO:0000256" key="2">
    <source>
        <dbReference type="ARBA" id="ARBA00022695"/>
    </source>
</evidence>
<evidence type="ECO:0000256" key="6">
    <source>
        <dbReference type="SAM" id="Coils"/>
    </source>
</evidence>
<sequence>MDDDNFDCRSVHSDMGRIEYNKIKGKENTTKGLTQSRCQSESVLHTGTVRNDDLRRSDNELEALKSENRSLALDIYHLRKQVDSSTHELDLSKHELETVKRTLGMTKGNLYSINKELADNKYELSKLRSDLQEYQQVNYQYQREIEELQKDLANQKEINDNNERSKTGLYVPNKSTFNTYEYNHGQSTSNSYSEHCVNNVSDRNYNIQYEYPVTSITGISSSASHPDDPKFRLPDKGKSDFQSFWSVFEIEFGSSIGTTVNSKLPSEVRRSIKQTYELLERRYGDHLLPEQYREKLNQGLPDQSLAYEVRTKSPHSVDEAIKLITWHECCKNSGKKTSSVRQLEMEETEEYTDLEVRKVNGGRPKFVTEERLESRLGVFAKEIQHEIKDGHTQLRNDFKDEIGVKLERVKPNSQDLTQTVKIEERCINTSAEMLNVKILNCNNKGGNEDFNTNTVIDECIDTSFEIFDTDLDTPMVDVIIDRVRSVTLRAPLSIEGQKVKAVVDTGAEVTVMSESLFFKIPEAKRPSLQEAKRNLVVAEAEVILEGHGVNCETIDTRYGSIEPVIEDERKILVARCLVDPFQDNIPVRLVNLDSSPVKIRKNYLLGEIHPVIKYDNFVYEDRNSYNIFSSTDGLNNWVEKGKGISQGDVIEPPNIPDDLNCFKKFLLHTDHGSLKWLFGFKDPQGEVAQWLEFLSQFNFEIRHRPGVKHQNADALSRKDGEHGQYKEDCSTCQSVVNDWSEFNCTVDNFGNLSQNTFSCGVRVVTRSQNKKLMQSNWLDGYKPKKLKHFKERIMI</sequence>
<keyword evidence="5" id="KW-0378">Hydrolase</keyword>
<dbReference type="AlphaFoldDB" id="A0A6J8C853"/>
<dbReference type="GO" id="GO:0004519">
    <property type="term" value="F:endonuclease activity"/>
    <property type="evidence" value="ECO:0007669"/>
    <property type="project" value="UniProtKB-KW"/>
</dbReference>
<reference evidence="8 9" key="1">
    <citation type="submission" date="2020-06" db="EMBL/GenBank/DDBJ databases">
        <authorList>
            <person name="Li R."/>
            <person name="Bekaert M."/>
        </authorList>
    </citation>
    <scope>NUCLEOTIDE SEQUENCE [LARGE SCALE GENOMIC DNA]</scope>
    <source>
        <strain evidence="9">wild</strain>
    </source>
</reference>
<dbReference type="InterPro" id="IPR050951">
    <property type="entry name" value="Retrovirus_Pol_polyprotein"/>
</dbReference>
<dbReference type="InterPro" id="IPR001995">
    <property type="entry name" value="Peptidase_A2_cat"/>
</dbReference>
<organism evidence="8 9">
    <name type="scientific">Mytilus coruscus</name>
    <name type="common">Sea mussel</name>
    <dbReference type="NCBI Taxonomy" id="42192"/>
    <lineage>
        <taxon>Eukaryota</taxon>
        <taxon>Metazoa</taxon>
        <taxon>Spiralia</taxon>
        <taxon>Lophotrochozoa</taxon>
        <taxon>Mollusca</taxon>
        <taxon>Bivalvia</taxon>
        <taxon>Autobranchia</taxon>
        <taxon>Pteriomorphia</taxon>
        <taxon>Mytilida</taxon>
        <taxon>Mytiloidea</taxon>
        <taxon>Mytilidae</taxon>
        <taxon>Mytilinae</taxon>
        <taxon>Mytilus</taxon>
    </lineage>
</organism>
<dbReference type="PANTHER" id="PTHR37984:SF5">
    <property type="entry name" value="PROTEIN NYNRIN-LIKE"/>
    <property type="match status" value="1"/>
</dbReference>
<dbReference type="InterPro" id="IPR001969">
    <property type="entry name" value="Aspartic_peptidase_AS"/>
</dbReference>
<dbReference type="InterPro" id="IPR021109">
    <property type="entry name" value="Peptidase_aspartic_dom_sf"/>
</dbReference>
<evidence type="ECO:0000313" key="8">
    <source>
        <dbReference type="EMBL" id="CAC5391626.1"/>
    </source>
</evidence>
<evidence type="ECO:0000313" key="9">
    <source>
        <dbReference type="Proteomes" id="UP000507470"/>
    </source>
</evidence>